<evidence type="ECO:0000256" key="8">
    <source>
        <dbReference type="ARBA" id="ARBA00023170"/>
    </source>
</evidence>
<evidence type="ECO:0000256" key="6">
    <source>
        <dbReference type="ARBA" id="ARBA00023125"/>
    </source>
</evidence>
<dbReference type="OrthoDB" id="5837785at2759"/>
<dbReference type="PRINTS" id="PR00047">
    <property type="entry name" value="STROIDFINGER"/>
</dbReference>
<evidence type="ECO:0000256" key="3">
    <source>
        <dbReference type="ARBA" id="ARBA00022771"/>
    </source>
</evidence>
<proteinExistence type="inferred from homology"/>
<dbReference type="SUPFAM" id="SSF48508">
    <property type="entry name" value="Nuclear receptor ligand-binding domain"/>
    <property type="match status" value="1"/>
</dbReference>
<keyword evidence="3" id="KW-0863">Zinc-finger</keyword>
<evidence type="ECO:0000259" key="10">
    <source>
        <dbReference type="PROSITE" id="PS51030"/>
    </source>
</evidence>
<comment type="caution">
    <text evidence="11">The sequence shown here is derived from an EMBL/GenBank/DDBJ whole genome shotgun (WGS) entry which is preliminary data.</text>
</comment>
<evidence type="ECO:0000313" key="12">
    <source>
        <dbReference type="Proteomes" id="UP000580250"/>
    </source>
</evidence>
<name>A0A6V7V3Q9_MELEN</name>
<dbReference type="AlphaFoldDB" id="A0A6V7V3Q9"/>
<keyword evidence="8" id="KW-0675">Receptor</keyword>
<evidence type="ECO:0000256" key="7">
    <source>
        <dbReference type="ARBA" id="ARBA00023163"/>
    </source>
</evidence>
<comment type="similarity">
    <text evidence="1">Belongs to the nuclear hormone receptor family.</text>
</comment>
<feature type="domain" description="Nuclear receptor" evidence="10">
    <location>
        <begin position="58"/>
        <end position="133"/>
    </location>
</feature>
<keyword evidence="4" id="KW-0862">Zinc</keyword>
<dbReference type="Gene3D" id="1.10.565.10">
    <property type="entry name" value="Retinoid X Receptor"/>
    <property type="match status" value="1"/>
</dbReference>
<dbReference type="PANTHER" id="PTHR24083">
    <property type="entry name" value="NUCLEAR HORMONE RECEPTOR"/>
    <property type="match status" value="1"/>
</dbReference>
<protein>
    <recommendedName>
        <fullName evidence="10">Nuclear receptor domain-containing protein</fullName>
    </recommendedName>
</protein>
<evidence type="ECO:0000256" key="1">
    <source>
        <dbReference type="ARBA" id="ARBA00005993"/>
    </source>
</evidence>
<dbReference type="InterPro" id="IPR001628">
    <property type="entry name" value="Znf_hrmn_rcpt"/>
</dbReference>
<evidence type="ECO:0000256" key="2">
    <source>
        <dbReference type="ARBA" id="ARBA00022723"/>
    </source>
</evidence>
<evidence type="ECO:0000256" key="5">
    <source>
        <dbReference type="ARBA" id="ARBA00023015"/>
    </source>
</evidence>
<keyword evidence="9" id="KW-0539">Nucleus</keyword>
<organism evidence="11 12">
    <name type="scientific">Meloidogyne enterolobii</name>
    <name type="common">Root-knot nematode worm</name>
    <name type="synonym">Meloidogyne mayaguensis</name>
    <dbReference type="NCBI Taxonomy" id="390850"/>
    <lineage>
        <taxon>Eukaryota</taxon>
        <taxon>Metazoa</taxon>
        <taxon>Ecdysozoa</taxon>
        <taxon>Nematoda</taxon>
        <taxon>Chromadorea</taxon>
        <taxon>Rhabditida</taxon>
        <taxon>Tylenchina</taxon>
        <taxon>Tylenchomorpha</taxon>
        <taxon>Tylenchoidea</taxon>
        <taxon>Meloidogynidae</taxon>
        <taxon>Meloidogyninae</taxon>
        <taxon>Meloidogyne</taxon>
    </lineage>
</organism>
<dbReference type="Proteomes" id="UP000580250">
    <property type="component" value="Unassembled WGS sequence"/>
</dbReference>
<dbReference type="InterPro" id="IPR050274">
    <property type="entry name" value="Nuclear_hormone_rcpt_NR2"/>
</dbReference>
<keyword evidence="7" id="KW-0804">Transcription</keyword>
<evidence type="ECO:0000256" key="4">
    <source>
        <dbReference type="ARBA" id="ARBA00022833"/>
    </source>
</evidence>
<dbReference type="Pfam" id="PF00105">
    <property type="entry name" value="zf-C4"/>
    <property type="match status" value="1"/>
</dbReference>
<dbReference type="GO" id="GO:0043565">
    <property type="term" value="F:sequence-specific DNA binding"/>
    <property type="evidence" value="ECO:0007669"/>
    <property type="project" value="InterPro"/>
</dbReference>
<dbReference type="GO" id="GO:0003700">
    <property type="term" value="F:DNA-binding transcription factor activity"/>
    <property type="evidence" value="ECO:0007669"/>
    <property type="project" value="InterPro"/>
</dbReference>
<reference evidence="11 12" key="1">
    <citation type="submission" date="2020-08" db="EMBL/GenBank/DDBJ databases">
        <authorList>
            <person name="Koutsovoulos G."/>
            <person name="Danchin GJ E."/>
        </authorList>
    </citation>
    <scope>NUCLEOTIDE SEQUENCE [LARGE SCALE GENOMIC DNA]</scope>
</reference>
<keyword evidence="2" id="KW-0479">Metal-binding</keyword>
<dbReference type="PROSITE" id="PS51030">
    <property type="entry name" value="NUCLEAR_REC_DBD_2"/>
    <property type="match status" value="1"/>
</dbReference>
<dbReference type="EMBL" id="CAJEWN010000156">
    <property type="protein sequence ID" value="CAD2169630.1"/>
    <property type="molecule type" value="Genomic_DNA"/>
</dbReference>
<gene>
    <name evidence="11" type="ORF">MENT_LOCUS20971</name>
</gene>
<keyword evidence="5" id="KW-0805">Transcription regulation</keyword>
<dbReference type="InterPro" id="IPR035500">
    <property type="entry name" value="NHR-like_dom_sf"/>
</dbReference>
<keyword evidence="6" id="KW-0238">DNA-binding</keyword>
<sequence length="350" mass="40028">MSSTNYINERFNEVMGNEDHTNSDDFKVENEKVEENKNTSLKIRKLTTKTKRNLNPAPTECIICERIASGYLFYGVICCDGCKHFFNRCITSKSKYKCEKDGNCNLSNNINVCKSCRFDKCILNGMYIQTTKGREPEKVLEIQTMIQNKRRELASKGKYVQGKSNNCAVEETNFVDLQRSLIAKQNTQLIDYLLTIEQHACRISDSPVGIQDLHYNSSVNSLATLIARKENLIAMKPEYAMRKQNFPEFVFNPNKGLFYALPKPLTDMLLIIVDTARTMPFFDKLDLADKICLITTIALPLKTFHSAYYASGKKSETFVMPNGLVVRNVFKSINIYKEDVTINKFAKKNI</sequence>
<evidence type="ECO:0000313" key="11">
    <source>
        <dbReference type="EMBL" id="CAD2169630.1"/>
    </source>
</evidence>
<dbReference type="GO" id="GO:0008270">
    <property type="term" value="F:zinc ion binding"/>
    <property type="evidence" value="ECO:0007669"/>
    <property type="project" value="UniProtKB-KW"/>
</dbReference>
<dbReference type="SMART" id="SM00399">
    <property type="entry name" value="ZnF_C4"/>
    <property type="match status" value="1"/>
</dbReference>
<dbReference type="SUPFAM" id="SSF57716">
    <property type="entry name" value="Glucocorticoid receptor-like (DNA-binding domain)"/>
    <property type="match status" value="1"/>
</dbReference>
<dbReference type="Gene3D" id="3.30.50.10">
    <property type="entry name" value="Erythroid Transcription Factor GATA-1, subunit A"/>
    <property type="match status" value="1"/>
</dbReference>
<accession>A0A6V7V3Q9</accession>
<dbReference type="InterPro" id="IPR013088">
    <property type="entry name" value="Znf_NHR/GATA"/>
</dbReference>
<evidence type="ECO:0000256" key="9">
    <source>
        <dbReference type="ARBA" id="ARBA00023242"/>
    </source>
</evidence>